<protein>
    <recommendedName>
        <fullName evidence="2">DUF3093 family protein</fullName>
    </recommendedName>
</protein>
<dbReference type="InterPro" id="IPR018130">
    <property type="entry name" value="Ribosomal_uS2_CS"/>
</dbReference>
<dbReference type="PROSITE" id="PS00962">
    <property type="entry name" value="RIBOSOMAL_S2_1"/>
    <property type="match status" value="1"/>
</dbReference>
<dbReference type="GO" id="GO:0005840">
    <property type="term" value="C:ribosome"/>
    <property type="evidence" value="ECO:0007669"/>
    <property type="project" value="InterPro"/>
</dbReference>
<dbReference type="Pfam" id="PF11292">
    <property type="entry name" value="DUF3093"/>
    <property type="match status" value="1"/>
</dbReference>
<dbReference type="InterPro" id="IPR021443">
    <property type="entry name" value="DUF3093"/>
</dbReference>
<dbReference type="AlphaFoldDB" id="A0A652YKH5"/>
<dbReference type="EMBL" id="VNIQ01000007">
    <property type="protein sequence ID" value="TYQ01747.1"/>
    <property type="molecule type" value="Genomic_DNA"/>
</dbReference>
<organism evidence="1">
    <name type="scientific">Nocardia globerula</name>
    <dbReference type="NCBI Taxonomy" id="1818"/>
    <lineage>
        <taxon>Bacteria</taxon>
        <taxon>Bacillati</taxon>
        <taxon>Actinomycetota</taxon>
        <taxon>Actinomycetes</taxon>
        <taxon>Mycobacteriales</taxon>
        <taxon>Nocardiaceae</taxon>
        <taxon>Nocardia</taxon>
    </lineage>
</organism>
<proteinExistence type="predicted"/>
<evidence type="ECO:0000313" key="1">
    <source>
        <dbReference type="EMBL" id="TYQ01747.1"/>
    </source>
</evidence>
<name>A0A652YKH5_NOCGL</name>
<sequence>MPETSRPDVATTAPASTTLYSERLWLPIGWWIAGIAVAALLAAEVHMGRPGLVSLLAYVVLLPIPIWLSFWLSRTRVEVVETGGVKELHVGRAHIPVNLISRAAAVPASAKSAAMGRQLDPSAFVQHRPWVKTMVLIVLDDPEDPTPYWLVSSRRPEALVKALSED</sequence>
<dbReference type="GO" id="GO:0003735">
    <property type="term" value="F:structural constituent of ribosome"/>
    <property type="evidence" value="ECO:0007669"/>
    <property type="project" value="InterPro"/>
</dbReference>
<reference evidence="1" key="1">
    <citation type="submission" date="2019-07" db="EMBL/GenBank/DDBJ databases">
        <title>Genomic Encyclopedia of Type Strains, Phase IV (KMG-IV): sequencing the most valuable type-strain genomes for metagenomic binning, comparative biology and taxonomic classification.</title>
        <authorList>
            <person name="Goeker M."/>
        </authorList>
    </citation>
    <scope>NUCLEOTIDE SEQUENCE</scope>
    <source>
        <strain evidence="1">DSM 44596</strain>
    </source>
</reference>
<dbReference type="GO" id="GO:0006412">
    <property type="term" value="P:translation"/>
    <property type="evidence" value="ECO:0007669"/>
    <property type="project" value="InterPro"/>
</dbReference>
<evidence type="ECO:0008006" key="2">
    <source>
        <dbReference type="Google" id="ProtNLM"/>
    </source>
</evidence>
<accession>A0A652YKH5</accession>
<comment type="caution">
    <text evidence="1">The sequence shown here is derived from an EMBL/GenBank/DDBJ whole genome shotgun (WGS) entry which is preliminary data.</text>
</comment>
<gene>
    <name evidence="1" type="ORF">FNL38_107169</name>
</gene>